<dbReference type="AlphaFoldDB" id="A0A520MU65"/>
<evidence type="ECO:0000256" key="6">
    <source>
        <dbReference type="ARBA" id="ARBA00023136"/>
    </source>
</evidence>
<dbReference type="Proteomes" id="UP000320146">
    <property type="component" value="Unassembled WGS sequence"/>
</dbReference>
<dbReference type="PANTHER" id="PTHR36570:SF3">
    <property type="entry name" value="DISULFIDE BOND FORMATION PROTEIN B"/>
    <property type="match status" value="1"/>
</dbReference>
<evidence type="ECO:0000313" key="10">
    <source>
        <dbReference type="Proteomes" id="UP000320146"/>
    </source>
</evidence>
<feature type="transmembrane region" description="Helical" evidence="8">
    <location>
        <begin position="142"/>
        <end position="160"/>
    </location>
</feature>
<comment type="caution">
    <text evidence="9">The sequence shown here is derived from an EMBL/GenBank/DDBJ whole genome shotgun (WGS) entry which is preliminary data.</text>
</comment>
<dbReference type="InterPro" id="IPR003752">
    <property type="entry name" value="DiS_bond_form_DsbB/BdbC"/>
</dbReference>
<evidence type="ECO:0000256" key="7">
    <source>
        <dbReference type="ARBA" id="ARBA00023284"/>
    </source>
</evidence>
<gene>
    <name evidence="9" type="ORF">EVA99_00655</name>
</gene>
<organism evidence="9 10">
    <name type="scientific">SAR86 cluster bacterium</name>
    <dbReference type="NCBI Taxonomy" id="2030880"/>
    <lineage>
        <taxon>Bacteria</taxon>
        <taxon>Pseudomonadati</taxon>
        <taxon>Pseudomonadota</taxon>
        <taxon>Gammaproteobacteria</taxon>
        <taxon>SAR86 cluster</taxon>
    </lineage>
</organism>
<dbReference type="InterPro" id="IPR050183">
    <property type="entry name" value="DsbB"/>
</dbReference>
<dbReference type="InterPro" id="IPR023380">
    <property type="entry name" value="DsbB-like_sf"/>
</dbReference>
<evidence type="ECO:0000256" key="3">
    <source>
        <dbReference type="ARBA" id="ARBA00022692"/>
    </source>
</evidence>
<protein>
    <submittedName>
        <fullName evidence="9">Disulfide bond formation protein B</fullName>
    </submittedName>
</protein>
<feature type="transmembrane region" description="Helical" evidence="8">
    <location>
        <begin position="65"/>
        <end position="86"/>
    </location>
</feature>
<proteinExistence type="predicted"/>
<keyword evidence="4" id="KW-0813">Transport</keyword>
<name>A0A520MU65_9GAMM</name>
<reference evidence="9 10" key="1">
    <citation type="submission" date="2019-02" db="EMBL/GenBank/DDBJ databases">
        <title>Prokaryotic population dynamics and viral predation in marine succession experiment using metagenomics: the confinement effect.</title>
        <authorList>
            <person name="Haro-Moreno J.M."/>
            <person name="Rodriguez-Valera F."/>
            <person name="Lopez-Perez M."/>
        </authorList>
    </citation>
    <scope>NUCLEOTIDE SEQUENCE [LARGE SCALE GENOMIC DNA]</scope>
    <source>
        <strain evidence="9">MED-G166</strain>
    </source>
</reference>
<dbReference type="EMBL" id="SHBL01000003">
    <property type="protein sequence ID" value="RZO24772.1"/>
    <property type="molecule type" value="Genomic_DNA"/>
</dbReference>
<dbReference type="GO" id="GO:0015035">
    <property type="term" value="F:protein-disulfide reductase activity"/>
    <property type="evidence" value="ECO:0007669"/>
    <property type="project" value="InterPro"/>
</dbReference>
<dbReference type="PANTHER" id="PTHR36570">
    <property type="entry name" value="DISULFIDE BOND FORMATION PROTEIN B"/>
    <property type="match status" value="1"/>
</dbReference>
<dbReference type="SUPFAM" id="SSF158442">
    <property type="entry name" value="DsbB-like"/>
    <property type="match status" value="1"/>
</dbReference>
<evidence type="ECO:0000256" key="5">
    <source>
        <dbReference type="ARBA" id="ARBA00022989"/>
    </source>
</evidence>
<dbReference type="Gene3D" id="1.20.1550.10">
    <property type="entry name" value="DsbB-like"/>
    <property type="match status" value="1"/>
</dbReference>
<evidence type="ECO:0000256" key="2">
    <source>
        <dbReference type="ARBA" id="ARBA00022475"/>
    </source>
</evidence>
<evidence type="ECO:0000256" key="8">
    <source>
        <dbReference type="SAM" id="Phobius"/>
    </source>
</evidence>
<dbReference type="GO" id="GO:0005886">
    <property type="term" value="C:plasma membrane"/>
    <property type="evidence" value="ECO:0007669"/>
    <property type="project" value="UniProtKB-SubCell"/>
</dbReference>
<evidence type="ECO:0000256" key="4">
    <source>
        <dbReference type="ARBA" id="ARBA00022982"/>
    </source>
</evidence>
<accession>A0A520MU65</accession>
<sequence length="168" mass="19112">MKEIIKHYGDSLITFCAAIVMGGQYYLENIVGLEPCNLCLLQKYSVQAVFVIFLIKMVSPKFKIIFDILGVFALCFGGSASIRQIYLQNLPADQLSGGYCDIPFEFLFNMYPFFEALGKVFQGSSKCAEESWVFLGLNIPEWALIFFTSMITLLLIRYFLINFKGQKN</sequence>
<evidence type="ECO:0000256" key="1">
    <source>
        <dbReference type="ARBA" id="ARBA00004651"/>
    </source>
</evidence>
<keyword evidence="4" id="KW-0249">Electron transport</keyword>
<dbReference type="Pfam" id="PF02600">
    <property type="entry name" value="DsbB"/>
    <property type="match status" value="1"/>
</dbReference>
<keyword evidence="5 8" id="KW-1133">Transmembrane helix</keyword>
<comment type="subcellular location">
    <subcellularLocation>
        <location evidence="1">Cell membrane</location>
        <topology evidence="1">Multi-pass membrane protein</topology>
    </subcellularLocation>
</comment>
<keyword evidence="3 8" id="KW-0812">Transmembrane</keyword>
<evidence type="ECO:0000313" key="9">
    <source>
        <dbReference type="EMBL" id="RZO24772.1"/>
    </source>
</evidence>
<keyword evidence="7" id="KW-0676">Redox-active center</keyword>
<keyword evidence="2" id="KW-1003">Cell membrane</keyword>
<keyword evidence="6 8" id="KW-0472">Membrane</keyword>
<dbReference type="GO" id="GO:0006457">
    <property type="term" value="P:protein folding"/>
    <property type="evidence" value="ECO:0007669"/>
    <property type="project" value="InterPro"/>
</dbReference>